<dbReference type="Pfam" id="PF07963">
    <property type="entry name" value="N_methyl"/>
    <property type="match status" value="1"/>
</dbReference>
<keyword evidence="1" id="KW-1133">Transmembrane helix</keyword>
<keyword evidence="1" id="KW-0472">Membrane</keyword>
<reference evidence="2 3" key="1">
    <citation type="submission" date="2017-08" db="EMBL/GenBank/DDBJ databases">
        <title>Halovibrio sewagensis sp. nov., isolated from wastewater of high salinity.</title>
        <authorList>
            <person name="Dong X."/>
            <person name="Zhang G."/>
        </authorList>
    </citation>
    <scope>NUCLEOTIDE SEQUENCE [LARGE SCALE GENOMIC DNA]</scope>
    <source>
        <strain evidence="2 3">YL5-2</strain>
    </source>
</reference>
<evidence type="ECO:0000256" key="1">
    <source>
        <dbReference type="SAM" id="Phobius"/>
    </source>
</evidence>
<dbReference type="NCBIfam" id="TIGR02532">
    <property type="entry name" value="IV_pilin_GFxxxE"/>
    <property type="match status" value="1"/>
</dbReference>
<dbReference type="SUPFAM" id="SSF54523">
    <property type="entry name" value="Pili subunits"/>
    <property type="match status" value="1"/>
</dbReference>
<dbReference type="EMBL" id="NSKD01000013">
    <property type="protein sequence ID" value="PAU76377.1"/>
    <property type="molecule type" value="Genomic_DNA"/>
</dbReference>
<dbReference type="AlphaFoldDB" id="A0A2A2EVJ8"/>
<dbReference type="OrthoDB" id="6118991at2"/>
<dbReference type="PANTHER" id="PTHR30093:SF46">
    <property type="entry name" value="MSHA MINOR PILIN PROTEIN MSHB"/>
    <property type="match status" value="1"/>
</dbReference>
<gene>
    <name evidence="2" type="ORF">CK501_16185</name>
</gene>
<feature type="transmembrane region" description="Helical" evidence="1">
    <location>
        <begin position="20"/>
        <end position="41"/>
    </location>
</feature>
<dbReference type="Gene3D" id="3.30.700.10">
    <property type="entry name" value="Glycoprotein, Type 4 Pilin"/>
    <property type="match status" value="1"/>
</dbReference>
<name>A0A2A2EVJ8_9GAMM</name>
<organism evidence="2 3">
    <name type="scientific">Halovibrio salipaludis</name>
    <dbReference type="NCBI Taxonomy" id="2032626"/>
    <lineage>
        <taxon>Bacteria</taxon>
        <taxon>Pseudomonadati</taxon>
        <taxon>Pseudomonadota</taxon>
        <taxon>Gammaproteobacteria</taxon>
        <taxon>Oceanospirillales</taxon>
        <taxon>Halomonadaceae</taxon>
        <taxon>Halovibrio</taxon>
    </lineage>
</organism>
<dbReference type="PROSITE" id="PS00409">
    <property type="entry name" value="PROKAR_NTER_METHYL"/>
    <property type="match status" value="1"/>
</dbReference>
<dbReference type="InterPro" id="IPR012902">
    <property type="entry name" value="N_methyl_site"/>
</dbReference>
<keyword evidence="3" id="KW-1185">Reference proteome</keyword>
<accession>A0A2A2EVJ8</accession>
<dbReference type="InterPro" id="IPR045584">
    <property type="entry name" value="Pilin-like"/>
</dbReference>
<protein>
    <submittedName>
        <fullName evidence="2">Pilin</fullName>
    </submittedName>
</protein>
<proteinExistence type="predicted"/>
<sequence>MMNRDRIGSTSGQQSGFTLIELVVVIVIIAILAATVLPRFAELSEEAHRASVQGTAGAFGSAVALVKAQWTGNGASGEVDDLSGFGDETVDVSSEGWPVSTDGANDPTNITASRCVDLWGALLQSNAPTISTNTDSDDYAASVEGESCRYTYQRDDSGNYIEYDPNEGEVLTSIDNP</sequence>
<dbReference type="PANTHER" id="PTHR30093">
    <property type="entry name" value="GENERAL SECRETION PATHWAY PROTEIN G"/>
    <property type="match status" value="1"/>
</dbReference>
<evidence type="ECO:0000313" key="3">
    <source>
        <dbReference type="Proteomes" id="UP000218896"/>
    </source>
</evidence>
<keyword evidence="1" id="KW-0812">Transmembrane</keyword>
<comment type="caution">
    <text evidence="2">The sequence shown here is derived from an EMBL/GenBank/DDBJ whole genome shotgun (WGS) entry which is preliminary data.</text>
</comment>
<evidence type="ECO:0000313" key="2">
    <source>
        <dbReference type="EMBL" id="PAU76377.1"/>
    </source>
</evidence>
<dbReference type="Proteomes" id="UP000218896">
    <property type="component" value="Unassembled WGS sequence"/>
</dbReference>